<feature type="compositionally biased region" description="Basic and acidic residues" evidence="1">
    <location>
        <begin position="567"/>
        <end position="590"/>
    </location>
</feature>
<dbReference type="InterPro" id="IPR011993">
    <property type="entry name" value="PH-like_dom_sf"/>
</dbReference>
<dbReference type="RefSeq" id="XP_016640521.1">
    <property type="nucleotide sequence ID" value="XM_016790258.1"/>
</dbReference>
<keyword evidence="4" id="KW-1185">Reference proteome</keyword>
<dbReference type="Proteomes" id="UP000028545">
    <property type="component" value="Unassembled WGS sequence"/>
</dbReference>
<feature type="region of interest" description="Disordered" evidence="1">
    <location>
        <begin position="247"/>
        <end position="328"/>
    </location>
</feature>
<feature type="compositionally biased region" description="Polar residues" evidence="1">
    <location>
        <begin position="542"/>
        <end position="560"/>
    </location>
</feature>
<dbReference type="CDD" id="cd13170">
    <property type="entry name" value="RanBD_NUP50"/>
    <property type="match status" value="1"/>
</dbReference>
<comment type="caution">
    <text evidence="3">The sequence shown here is derived from an EMBL/GenBank/DDBJ whole genome shotgun (WGS) entry which is preliminary data.</text>
</comment>
<dbReference type="Pfam" id="PF00638">
    <property type="entry name" value="Ran_BP1"/>
    <property type="match status" value="1"/>
</dbReference>
<evidence type="ECO:0000313" key="3">
    <source>
        <dbReference type="EMBL" id="KEZ40722.1"/>
    </source>
</evidence>
<feature type="compositionally biased region" description="Polar residues" evidence="1">
    <location>
        <begin position="1070"/>
        <end position="1079"/>
    </location>
</feature>
<gene>
    <name evidence="3" type="ORF">SAPIO_CDS8663</name>
</gene>
<evidence type="ECO:0000259" key="2">
    <source>
        <dbReference type="PROSITE" id="PS50196"/>
    </source>
</evidence>
<feature type="compositionally biased region" description="Polar residues" evidence="1">
    <location>
        <begin position="955"/>
        <end position="969"/>
    </location>
</feature>
<dbReference type="SUPFAM" id="SSF50729">
    <property type="entry name" value="PH domain-like"/>
    <property type="match status" value="1"/>
</dbReference>
<evidence type="ECO:0000256" key="1">
    <source>
        <dbReference type="SAM" id="MobiDB-lite"/>
    </source>
</evidence>
<feature type="compositionally biased region" description="Polar residues" evidence="1">
    <location>
        <begin position="607"/>
        <end position="620"/>
    </location>
</feature>
<feature type="compositionally biased region" description="Polar residues" evidence="1">
    <location>
        <begin position="310"/>
        <end position="328"/>
    </location>
</feature>
<name>A0A084G060_PSEDA</name>
<feature type="compositionally biased region" description="Basic and acidic residues" evidence="1">
    <location>
        <begin position="460"/>
        <end position="476"/>
    </location>
</feature>
<feature type="compositionally biased region" description="Basic and acidic residues" evidence="1">
    <location>
        <begin position="1162"/>
        <end position="1190"/>
    </location>
</feature>
<dbReference type="OrthoDB" id="185618at2759"/>
<dbReference type="InterPro" id="IPR000156">
    <property type="entry name" value="Ran_bind_dom"/>
</dbReference>
<sequence length="1286" mass="132174">MDKVNGTPRAPRPVGFANRAYESPLVGNRRFGTPTASSSRKPFNGNSLSASTMSQKNFNDVRNIFQTSSLGTSTGPRFDPSIPTTTRRKIFAPAATPDSKKIFRDSTTKATPRRTMAGTSSSELFKMVIPSPPRELTGAALTKEVPKDLDQHGSVFADQYLAHLCPKEFDDLQRRQFFCILDLRRLKHAADEIFAKKDWKLNIMNFAKEFEKSRSLIMLRYGLYEFKNVRPSAEVLRKWRAAHGLHDDDDAASRPQPAKTSNKRKADDDLDHGVSATIESTGNKRRAMDKGADSEQADALFTNKRKASLSGDSQQVSKQQKTTPSLTKSVFEKIASKPGTFAAPSITSATPKPAAAKPSLLAAPSGDSNLARSVLDKSVSGTASGNIFGYLSDASSAKNSGVDADAESETESEADEDTQEAGSGTTIAKSQAPSAAINSFGSKTSSISGFATGASSTTSEARETTPGRSLFDRVTKGSDGQPLRVTDDEEPEKEPTPEAAPAPQAALSAAKDLPANKTWTPNSPLKFAPQPPQGASLFGNAATPSSSLFAAKPSQPTSSIFGAPKPAKAEDKAQDVSDVDKSGGESDKENVSQPATKALAAPFDLSKPTTGAQPSPTSVFKSAPSELSKPTTTPEVKAPAKADEARKSTEAGPSSASSIFGAKSQGATNMFASQAQTSTTAASPFQSSTLFGAKPAEPTPTAEAPKPSSLFGAPSKAPEPAAAETPKPLFGATSTAATEAPKTSSLFGNSAKPAPSSLFGASSGASNLFGSSQGQPTGTPTFSFGASTTTPAAPIGSETPKPKIDKATSGNALFGSPMKQDGPSPGKRGFGDAMQEDNPSPVKKPFGANAAPSLFGASQGPAGSTNGNGTPLFNFGGTPAASNASAPSLFGANSTPAAGGMNFNFTPGGQTSSGSTGFQFGADKPAAPPSGGMFNFGGSTPNQPPASGGFVFGGASNTIAAPAQATPSGNQGGANPFAFSGTPAASTPSGRPIKKPNFAATKARARMGGSPAPQAPTFGGNQANPPAPLSAPTFNFTAASPQPQQNLFGGNANGSSAPLFSGLQAPPAGASTNGTNSPFNFGGASSLATTPATGTPEPTADSDTAGSSTATGAAAAAPPTATATATTKPTTTTDTAPADGDAEPRQEQINLVEGGPGEEDETVVHDVRAKIMKFEPPGKGESEDGEEKKAKSPWSTKGVGPLRLLKHKTTGAVRVLLRREPTGQVALNRVVLPDFKYKAEEKYVKLTTSNDAGSGLETWMVQVKTKDLAKALAEALEKHKSANKKD</sequence>
<dbReference type="InterPro" id="IPR053074">
    <property type="entry name" value="NPC_Nucleoporin"/>
</dbReference>
<feature type="compositionally biased region" description="Low complexity" evidence="1">
    <location>
        <begin position="671"/>
        <end position="728"/>
    </location>
</feature>
<dbReference type="SMART" id="SM00160">
    <property type="entry name" value="RanBD"/>
    <property type="match status" value="1"/>
</dbReference>
<organism evidence="3 4">
    <name type="scientific">Pseudallescheria apiosperma</name>
    <name type="common">Scedosporium apiospermum</name>
    <dbReference type="NCBI Taxonomy" id="563466"/>
    <lineage>
        <taxon>Eukaryota</taxon>
        <taxon>Fungi</taxon>
        <taxon>Dikarya</taxon>
        <taxon>Ascomycota</taxon>
        <taxon>Pezizomycotina</taxon>
        <taxon>Sordariomycetes</taxon>
        <taxon>Hypocreomycetidae</taxon>
        <taxon>Microascales</taxon>
        <taxon>Microascaceae</taxon>
        <taxon>Scedosporium</taxon>
    </lineage>
</organism>
<dbReference type="OMA" id="AFGNMFS"/>
<feature type="compositionally biased region" description="Low complexity" evidence="1">
    <location>
        <begin position="342"/>
        <end position="365"/>
    </location>
</feature>
<feature type="compositionally biased region" description="Acidic residues" evidence="1">
    <location>
        <begin position="404"/>
        <end position="419"/>
    </location>
</feature>
<dbReference type="GeneID" id="27727735"/>
<dbReference type="KEGG" id="sapo:SAPIO_CDS8663"/>
<feature type="domain" description="RanBD1" evidence="2">
    <location>
        <begin position="1141"/>
        <end position="1285"/>
    </location>
</feature>
<dbReference type="PANTHER" id="PTHR38697">
    <property type="entry name" value="NUCLEAR PORE COMPLEX PROTEIN SIMILAR TO S. CEREVISIAE NUP2 (EUROFUNG)"/>
    <property type="match status" value="1"/>
</dbReference>
<feature type="compositionally biased region" description="Polar residues" evidence="1">
    <location>
        <begin position="861"/>
        <end position="871"/>
    </location>
</feature>
<accession>A0A084G060</accession>
<feature type="region of interest" description="Disordered" evidence="1">
    <location>
        <begin position="1"/>
        <end position="51"/>
    </location>
</feature>
<feature type="compositionally biased region" description="Polar residues" evidence="1">
    <location>
        <begin position="759"/>
        <end position="791"/>
    </location>
</feature>
<protein>
    <recommendedName>
        <fullName evidence="2">RanBD1 domain-containing protein</fullName>
    </recommendedName>
</protein>
<dbReference type="HOGENOM" id="CLU_002780_0_0_1"/>
<dbReference type="PROSITE" id="PS50196">
    <property type="entry name" value="RANBD1"/>
    <property type="match status" value="1"/>
</dbReference>
<feature type="region of interest" description="Disordered" evidence="1">
    <location>
        <begin position="392"/>
        <end position="1202"/>
    </location>
</feature>
<feature type="compositionally biased region" description="Polar residues" evidence="1">
    <location>
        <begin position="422"/>
        <end position="443"/>
    </location>
</feature>
<reference evidence="3 4" key="1">
    <citation type="journal article" date="2014" name="Genome Announc.">
        <title>Draft genome sequence of the pathogenic fungus Scedosporium apiospermum.</title>
        <authorList>
            <person name="Vandeputte P."/>
            <person name="Ghamrawi S."/>
            <person name="Rechenmann M."/>
            <person name="Iltis A."/>
            <person name="Giraud S."/>
            <person name="Fleury M."/>
            <person name="Thornton C."/>
            <person name="Delhaes L."/>
            <person name="Meyer W."/>
            <person name="Papon N."/>
            <person name="Bouchara J.P."/>
        </authorList>
    </citation>
    <scope>NUCLEOTIDE SEQUENCE [LARGE SCALE GENOMIC DNA]</scope>
    <source>
        <strain evidence="3 4">IHEM 14462</strain>
    </source>
</reference>
<proteinExistence type="predicted"/>
<feature type="compositionally biased region" description="Low complexity" evidence="1">
    <location>
        <begin position="497"/>
        <end position="510"/>
    </location>
</feature>
<feature type="compositionally biased region" description="Polar residues" evidence="1">
    <location>
        <begin position="34"/>
        <end position="51"/>
    </location>
</feature>
<feature type="compositionally biased region" description="Low complexity" evidence="1">
    <location>
        <begin position="1088"/>
        <end position="1139"/>
    </location>
</feature>
<dbReference type="VEuPathDB" id="FungiDB:SAPIO_CDS8663"/>
<evidence type="ECO:0000313" key="4">
    <source>
        <dbReference type="Proteomes" id="UP000028545"/>
    </source>
</evidence>
<feature type="compositionally biased region" description="Low complexity" evidence="1">
    <location>
        <begin position="444"/>
        <end position="459"/>
    </location>
</feature>
<dbReference type="PANTHER" id="PTHR38697:SF1">
    <property type="entry name" value="NUCLEAR PORE COMPLEX PROTEIN SIMILAR TO S. CEREVISIAE NUP2 (EUROFUNG)"/>
    <property type="match status" value="1"/>
</dbReference>
<feature type="compositionally biased region" description="Low complexity" evidence="1">
    <location>
        <begin position="905"/>
        <end position="921"/>
    </location>
</feature>
<dbReference type="EMBL" id="JOWA01000121">
    <property type="protein sequence ID" value="KEZ40722.1"/>
    <property type="molecule type" value="Genomic_DNA"/>
</dbReference>
<feature type="compositionally biased region" description="Polar residues" evidence="1">
    <location>
        <begin position="732"/>
        <end position="748"/>
    </location>
</feature>
<feature type="compositionally biased region" description="Basic and acidic residues" evidence="1">
    <location>
        <begin position="638"/>
        <end position="649"/>
    </location>
</feature>
<dbReference type="Gene3D" id="2.30.29.30">
    <property type="entry name" value="Pleckstrin-homology domain (PH domain)/Phosphotyrosine-binding domain (PTB)"/>
    <property type="match status" value="1"/>
</dbReference>
<feature type="compositionally biased region" description="Polar residues" evidence="1">
    <location>
        <begin position="880"/>
        <end position="896"/>
    </location>
</feature>
<feature type="region of interest" description="Disordered" evidence="1">
    <location>
        <begin position="341"/>
        <end position="367"/>
    </location>
</feature>
<feature type="compositionally biased region" description="Polar residues" evidence="1">
    <location>
        <begin position="1032"/>
        <end position="1058"/>
    </location>
</feature>